<dbReference type="STRING" id="1479485.DA73_0212845"/>
<comment type="caution">
    <text evidence="2">The sequence shown here is derived from an EMBL/GenBank/DDBJ whole genome shotgun (WGS) entry which is preliminary data.</text>
</comment>
<evidence type="ECO:0000313" key="2">
    <source>
        <dbReference type="EMBL" id="KIE12415.1"/>
    </source>
</evidence>
<dbReference type="AlphaFoldDB" id="A0A0C1RKD4"/>
<reference evidence="2" key="1">
    <citation type="journal article" date="2015" name="Genome Announc.">
        <title>Draft Genome Sequence of Tolypothrix boutellei Strain VB521301.</title>
        <authorList>
            <person name="Chandrababunaidu M.M."/>
            <person name="Singh D."/>
            <person name="Sen D."/>
            <person name="Bhan S."/>
            <person name="Das S."/>
            <person name="Gupta A."/>
            <person name="Adhikary S.P."/>
            <person name="Tripathy S."/>
        </authorList>
    </citation>
    <scope>NUCLEOTIDE SEQUENCE</scope>
    <source>
        <strain evidence="2">VB521301</strain>
    </source>
</reference>
<sequence length="102" mass="11461">MVKIRKKPLHDNKELVKGAVFDEPLLSPTPHKKPTSKNLTEDKNKTVSEKFKVAPKEPTVGLTADLAENQQRKLSIFTAKNGRKKAEIVKMLLDEALVDIED</sequence>
<proteinExistence type="predicted"/>
<evidence type="ECO:0000256" key="1">
    <source>
        <dbReference type="SAM" id="MobiDB-lite"/>
    </source>
</evidence>
<name>A0A0C1RKD4_9CYAN</name>
<evidence type="ECO:0008006" key="3">
    <source>
        <dbReference type="Google" id="ProtNLM"/>
    </source>
</evidence>
<gene>
    <name evidence="2" type="ORF">DA73_0212845</name>
</gene>
<dbReference type="EMBL" id="JHEG02000037">
    <property type="protein sequence ID" value="KIE12415.1"/>
    <property type="molecule type" value="Genomic_DNA"/>
</dbReference>
<protein>
    <recommendedName>
        <fullName evidence="3">CopG family transcriptional regulator</fullName>
    </recommendedName>
</protein>
<feature type="region of interest" description="Disordered" evidence="1">
    <location>
        <begin position="22"/>
        <end position="44"/>
    </location>
</feature>
<accession>A0A0C1RKD4</accession>
<organism evidence="2">
    <name type="scientific">Tolypothrix bouteillei VB521301</name>
    <dbReference type="NCBI Taxonomy" id="1479485"/>
    <lineage>
        <taxon>Bacteria</taxon>
        <taxon>Bacillati</taxon>
        <taxon>Cyanobacteriota</taxon>
        <taxon>Cyanophyceae</taxon>
        <taxon>Nostocales</taxon>
        <taxon>Tolypothrichaceae</taxon>
        <taxon>Tolypothrix</taxon>
    </lineage>
</organism>